<evidence type="ECO:0000313" key="6">
    <source>
        <dbReference type="Proteomes" id="UP000527616"/>
    </source>
</evidence>
<evidence type="ECO:0000256" key="1">
    <source>
        <dbReference type="ARBA" id="ARBA00022448"/>
    </source>
</evidence>
<feature type="domain" description="ABC transporter" evidence="4">
    <location>
        <begin position="7"/>
        <end position="226"/>
    </location>
</feature>
<dbReference type="SMART" id="SM00382">
    <property type="entry name" value="AAA"/>
    <property type="match status" value="1"/>
</dbReference>
<dbReference type="InterPro" id="IPR050153">
    <property type="entry name" value="Metal_Ion_Import_ABC"/>
</dbReference>
<dbReference type="Pfam" id="PF00005">
    <property type="entry name" value="ABC_tran"/>
    <property type="match status" value="1"/>
</dbReference>
<dbReference type="GO" id="GO:0005524">
    <property type="term" value="F:ATP binding"/>
    <property type="evidence" value="ECO:0007669"/>
    <property type="project" value="UniProtKB-KW"/>
</dbReference>
<dbReference type="Proteomes" id="UP000527616">
    <property type="component" value="Unassembled WGS sequence"/>
</dbReference>
<reference evidence="5 6" key="1">
    <citation type="submission" date="2020-07" db="EMBL/GenBank/DDBJ databases">
        <title>Sequencing the genomes of 1000 actinobacteria strains.</title>
        <authorList>
            <person name="Klenk H.-P."/>
        </authorList>
    </citation>
    <scope>NUCLEOTIDE SEQUENCE [LARGE SCALE GENOMIC DNA]</scope>
    <source>
        <strain evidence="5 6">DSM 103164</strain>
    </source>
</reference>
<dbReference type="PANTHER" id="PTHR42734">
    <property type="entry name" value="METAL TRANSPORT SYSTEM ATP-BINDING PROTEIN TM_0124-RELATED"/>
    <property type="match status" value="1"/>
</dbReference>
<keyword evidence="3 5" id="KW-0067">ATP-binding</keyword>
<dbReference type="GO" id="GO:0016887">
    <property type="term" value="F:ATP hydrolysis activity"/>
    <property type="evidence" value="ECO:0007669"/>
    <property type="project" value="InterPro"/>
</dbReference>
<organism evidence="5 6">
    <name type="scientific">Naumannella cuiyingiana</name>
    <dbReference type="NCBI Taxonomy" id="1347891"/>
    <lineage>
        <taxon>Bacteria</taxon>
        <taxon>Bacillati</taxon>
        <taxon>Actinomycetota</taxon>
        <taxon>Actinomycetes</taxon>
        <taxon>Propionibacteriales</taxon>
        <taxon>Propionibacteriaceae</taxon>
        <taxon>Naumannella</taxon>
    </lineage>
</organism>
<dbReference type="Gene3D" id="3.40.50.300">
    <property type="entry name" value="P-loop containing nucleotide triphosphate hydrolases"/>
    <property type="match status" value="1"/>
</dbReference>
<evidence type="ECO:0000313" key="5">
    <source>
        <dbReference type="EMBL" id="NYI69938.1"/>
    </source>
</evidence>
<keyword evidence="1" id="KW-0813">Transport</keyword>
<dbReference type="InterPro" id="IPR003593">
    <property type="entry name" value="AAA+_ATPase"/>
</dbReference>
<dbReference type="PROSITE" id="PS50893">
    <property type="entry name" value="ABC_TRANSPORTER_2"/>
    <property type="match status" value="1"/>
</dbReference>
<accession>A0A7Z0D6T2</accession>
<dbReference type="RefSeq" id="WP_179443949.1">
    <property type="nucleotide sequence ID" value="NZ_JACBZS010000001.1"/>
</dbReference>
<dbReference type="EC" id="3.6.3.-" evidence="5"/>
<evidence type="ECO:0000256" key="2">
    <source>
        <dbReference type="ARBA" id="ARBA00022741"/>
    </source>
</evidence>
<keyword evidence="2" id="KW-0547">Nucleotide-binding</keyword>
<dbReference type="AlphaFoldDB" id="A0A7Z0D6T2"/>
<dbReference type="CDD" id="cd03235">
    <property type="entry name" value="ABC_Metallic_Cations"/>
    <property type="match status" value="1"/>
</dbReference>
<dbReference type="InterPro" id="IPR027417">
    <property type="entry name" value="P-loop_NTPase"/>
</dbReference>
<protein>
    <submittedName>
        <fullName evidence="5">Zinc transport system ATP-binding protein</fullName>
        <ecNumber evidence="5">3.6.3.-</ecNumber>
    </submittedName>
</protein>
<gene>
    <name evidence="5" type="ORF">GGQ54_000498</name>
</gene>
<dbReference type="SUPFAM" id="SSF52540">
    <property type="entry name" value="P-loop containing nucleoside triphosphate hydrolases"/>
    <property type="match status" value="1"/>
</dbReference>
<evidence type="ECO:0000256" key="3">
    <source>
        <dbReference type="ARBA" id="ARBA00022840"/>
    </source>
</evidence>
<keyword evidence="5" id="KW-0378">Hydrolase</keyword>
<comment type="caution">
    <text evidence="5">The sequence shown here is derived from an EMBL/GenBank/DDBJ whole genome shotgun (WGS) entry which is preliminary data.</text>
</comment>
<sequence length="226" mass="23677">MPVTPAVAADDLTVALGGPPVLREISFAIDPASYVGLFGGNGSGKTTLVRTLLGLVRPEAGSASLFGTPVGKFRNWSRIGYVPQRTAVSIDAATVGEVVASGRLARRRPFFLRAGRADREATDEALDRLGISGLADREFAALSGGQQQRTLIARALAGRPELLILDEPLAGIDVESQESLAATLAALHDDGRTLLAVLHEPGPLGPSLQRRLVLDQGRLVADEVSA</sequence>
<proteinExistence type="predicted"/>
<dbReference type="EMBL" id="JACBZS010000001">
    <property type="protein sequence ID" value="NYI69938.1"/>
    <property type="molecule type" value="Genomic_DNA"/>
</dbReference>
<dbReference type="InterPro" id="IPR003439">
    <property type="entry name" value="ABC_transporter-like_ATP-bd"/>
</dbReference>
<keyword evidence="6" id="KW-1185">Reference proteome</keyword>
<name>A0A7Z0D6T2_9ACTN</name>
<evidence type="ECO:0000259" key="4">
    <source>
        <dbReference type="PROSITE" id="PS50893"/>
    </source>
</evidence>